<comment type="similarity">
    <text evidence="6">Belongs to the transketolase family.</text>
</comment>
<dbReference type="AlphaFoldDB" id="A0A3D9L2V6"/>
<dbReference type="GO" id="GO:0006098">
    <property type="term" value="P:pentose-phosphate shunt"/>
    <property type="evidence" value="ECO:0007669"/>
    <property type="project" value="TreeGrafter"/>
</dbReference>
<keyword evidence="11" id="KW-0106">Calcium</keyword>
<dbReference type="InterPro" id="IPR020826">
    <property type="entry name" value="Transketolase_BS"/>
</dbReference>
<comment type="cofactor">
    <cofactor evidence="4">
        <name>Mg(2+)</name>
        <dbReference type="ChEBI" id="CHEBI:18420"/>
    </cofactor>
</comment>
<evidence type="ECO:0000256" key="14">
    <source>
        <dbReference type="ARBA" id="ARBA00049473"/>
    </source>
</evidence>
<dbReference type="InterPro" id="IPR005475">
    <property type="entry name" value="Transketolase-like_Pyr-bd"/>
</dbReference>
<dbReference type="SMART" id="SM00861">
    <property type="entry name" value="Transket_pyr"/>
    <property type="match status" value="1"/>
</dbReference>
<evidence type="ECO:0000256" key="9">
    <source>
        <dbReference type="ARBA" id="ARBA00022679"/>
    </source>
</evidence>
<dbReference type="InterPro" id="IPR005474">
    <property type="entry name" value="Transketolase_N"/>
</dbReference>
<dbReference type="EC" id="2.2.1.1" evidence="8"/>
<evidence type="ECO:0000256" key="11">
    <source>
        <dbReference type="ARBA" id="ARBA00022837"/>
    </source>
</evidence>
<protein>
    <recommendedName>
        <fullName evidence="8">transketolase</fullName>
        <ecNumber evidence="8">2.2.1.1</ecNumber>
    </recommendedName>
</protein>
<comment type="cofactor">
    <cofactor evidence="5">
        <name>thiamine diphosphate</name>
        <dbReference type="ChEBI" id="CHEBI:58937"/>
    </cofactor>
</comment>
<comment type="subunit">
    <text evidence="7">Homodimer.</text>
</comment>
<dbReference type="GO" id="GO:0004802">
    <property type="term" value="F:transketolase activity"/>
    <property type="evidence" value="ECO:0007669"/>
    <property type="project" value="UniProtKB-EC"/>
</dbReference>
<evidence type="ECO:0000256" key="12">
    <source>
        <dbReference type="ARBA" id="ARBA00022842"/>
    </source>
</evidence>
<gene>
    <name evidence="16" type="ORF">C7460_1127</name>
</gene>
<evidence type="ECO:0000259" key="15">
    <source>
        <dbReference type="SMART" id="SM00861"/>
    </source>
</evidence>
<organism evidence="16 17">
    <name type="scientific">Marinoscillum furvescens DSM 4134</name>
    <dbReference type="NCBI Taxonomy" id="1122208"/>
    <lineage>
        <taxon>Bacteria</taxon>
        <taxon>Pseudomonadati</taxon>
        <taxon>Bacteroidota</taxon>
        <taxon>Cytophagia</taxon>
        <taxon>Cytophagales</taxon>
        <taxon>Reichenbachiellaceae</taxon>
        <taxon>Marinoscillum</taxon>
    </lineage>
</organism>
<dbReference type="InterPro" id="IPR009014">
    <property type="entry name" value="Transketo_C/PFOR_II"/>
</dbReference>
<dbReference type="PROSITE" id="PS00802">
    <property type="entry name" value="TRANSKETOLASE_2"/>
    <property type="match status" value="1"/>
</dbReference>
<dbReference type="GO" id="GO:0005829">
    <property type="term" value="C:cytosol"/>
    <property type="evidence" value="ECO:0007669"/>
    <property type="project" value="TreeGrafter"/>
</dbReference>
<keyword evidence="17" id="KW-1185">Reference proteome</keyword>
<proteinExistence type="inferred from homology"/>
<name>A0A3D9L2V6_MARFU</name>
<dbReference type="CDD" id="cd02012">
    <property type="entry name" value="TPP_TK"/>
    <property type="match status" value="1"/>
</dbReference>
<evidence type="ECO:0000256" key="8">
    <source>
        <dbReference type="ARBA" id="ARBA00013152"/>
    </source>
</evidence>
<evidence type="ECO:0000256" key="1">
    <source>
        <dbReference type="ARBA" id="ARBA00001913"/>
    </source>
</evidence>
<feature type="domain" description="Transketolase-like pyrimidine-binding" evidence="15">
    <location>
        <begin position="352"/>
        <end position="534"/>
    </location>
</feature>
<keyword evidence="9" id="KW-0808">Transferase</keyword>
<keyword evidence="10" id="KW-0479">Metal-binding</keyword>
<dbReference type="PANTHER" id="PTHR43522">
    <property type="entry name" value="TRANSKETOLASE"/>
    <property type="match status" value="1"/>
</dbReference>
<evidence type="ECO:0000256" key="2">
    <source>
        <dbReference type="ARBA" id="ARBA00001936"/>
    </source>
</evidence>
<dbReference type="SUPFAM" id="SSF52518">
    <property type="entry name" value="Thiamin diphosphate-binding fold (THDP-binding)"/>
    <property type="match status" value="2"/>
</dbReference>
<keyword evidence="12" id="KW-0460">Magnesium</keyword>
<dbReference type="Gene3D" id="3.40.50.920">
    <property type="match status" value="1"/>
</dbReference>
<dbReference type="InterPro" id="IPR029061">
    <property type="entry name" value="THDP-binding"/>
</dbReference>
<evidence type="ECO:0000313" key="16">
    <source>
        <dbReference type="EMBL" id="RED97398.1"/>
    </source>
</evidence>
<dbReference type="OrthoDB" id="8732661at2"/>
<dbReference type="CDD" id="cd07033">
    <property type="entry name" value="TPP_PYR_DXS_TK_like"/>
    <property type="match status" value="1"/>
</dbReference>
<accession>A0A3D9L2V6</accession>
<dbReference type="FunFam" id="3.40.50.970:FF:000045">
    <property type="entry name" value="Transketolase"/>
    <property type="match status" value="1"/>
</dbReference>
<dbReference type="EMBL" id="QREG01000012">
    <property type="protein sequence ID" value="RED97398.1"/>
    <property type="molecule type" value="Genomic_DNA"/>
</dbReference>
<comment type="cofactor">
    <cofactor evidence="3">
        <name>Co(2+)</name>
        <dbReference type="ChEBI" id="CHEBI:48828"/>
    </cofactor>
</comment>
<dbReference type="InterPro" id="IPR033247">
    <property type="entry name" value="Transketolase_fam"/>
</dbReference>
<dbReference type="Pfam" id="PF02779">
    <property type="entry name" value="Transket_pyr"/>
    <property type="match status" value="1"/>
</dbReference>
<dbReference type="Proteomes" id="UP000256779">
    <property type="component" value="Unassembled WGS sequence"/>
</dbReference>
<dbReference type="Pfam" id="PF22613">
    <property type="entry name" value="Transketolase_C_1"/>
    <property type="match status" value="1"/>
</dbReference>
<dbReference type="RefSeq" id="WP_115868555.1">
    <property type="nucleotide sequence ID" value="NZ_QREG01000012.1"/>
</dbReference>
<comment type="cofactor">
    <cofactor evidence="2">
        <name>Mn(2+)</name>
        <dbReference type="ChEBI" id="CHEBI:29035"/>
    </cofactor>
</comment>
<evidence type="ECO:0000313" key="17">
    <source>
        <dbReference type="Proteomes" id="UP000256779"/>
    </source>
</evidence>
<evidence type="ECO:0000256" key="13">
    <source>
        <dbReference type="ARBA" id="ARBA00023052"/>
    </source>
</evidence>
<evidence type="ECO:0000256" key="5">
    <source>
        <dbReference type="ARBA" id="ARBA00001964"/>
    </source>
</evidence>
<dbReference type="Gene3D" id="3.40.50.970">
    <property type="match status" value="2"/>
</dbReference>
<evidence type="ECO:0000256" key="6">
    <source>
        <dbReference type="ARBA" id="ARBA00007131"/>
    </source>
</evidence>
<dbReference type="Pfam" id="PF00456">
    <property type="entry name" value="Transketolase_N"/>
    <property type="match status" value="1"/>
</dbReference>
<dbReference type="SUPFAM" id="SSF52922">
    <property type="entry name" value="TK C-terminal domain-like"/>
    <property type="match status" value="1"/>
</dbReference>
<sequence length="674" mass="72852">MSNQQIDVRCADNIRALSAAMVEAAKSGHPGGPMGGADFIHILYSEFLRFDPDNPQWAWRDRFFLDPGHLSAMLYAQLHLVGNYSKEDISNFRQWGSVTPGHPEVDQARGVENTSGPLGQGHAMGAGAALAAKFLAAKFGAWTDHKIYAYISDGGIQEEISQGIGRIAGYLGLNNLIMFFDSNDVQLSTKTDEVTSEDTAKKYEAWGWNVVVIDGHDHDAIRKALQDAQNSDKPTLIEGKTIMGKGCVDADGNSYEGHVELHGKPLGGTGADFTKTLEALGANPEDPFEAYSDVKEYYAQILDRKREEVKAAKQTEQEWRAANAELAKKLDLFLSGDIPEVDFAEVQHKANGASREASSAVLGYLAGKVENLIVASADLANSDKTDGYLKKVKQFGPGTFDANFLHAGVAEFSMAAMANGMALHGGVIPVIGTFFIFSDYQKPAYRLSALMELPVIYLWTHDAFRVGEDGPTHQPIEQEAQLRLLEKLKNHSGKRSMLALRPADAAETTVAWEMALKNTATPTGLIFSRQGIKDLPAEGSRLEVAQQAAKGAYRVKSDADAEVTLIANGSEVATLVDAAELLEKEGIKSNIVSVISEGLFRDQSADYQAEVLGDKPKFGLTAGLPVTLEGLVGLDGKVFGLEHFGYSAPAGVLDDKFGYTGPKVFEQVKAFLGK</sequence>
<dbReference type="InterPro" id="IPR055152">
    <property type="entry name" value="Transketolase-like_C_2"/>
</dbReference>
<evidence type="ECO:0000256" key="7">
    <source>
        <dbReference type="ARBA" id="ARBA00011738"/>
    </source>
</evidence>
<dbReference type="GO" id="GO:0046872">
    <property type="term" value="F:metal ion binding"/>
    <property type="evidence" value="ECO:0007669"/>
    <property type="project" value="UniProtKB-KW"/>
</dbReference>
<evidence type="ECO:0000256" key="10">
    <source>
        <dbReference type="ARBA" id="ARBA00022723"/>
    </source>
</evidence>
<evidence type="ECO:0000256" key="3">
    <source>
        <dbReference type="ARBA" id="ARBA00001941"/>
    </source>
</evidence>
<comment type="catalytic activity">
    <reaction evidence="14">
        <text>D-sedoheptulose 7-phosphate + D-glyceraldehyde 3-phosphate = aldehydo-D-ribose 5-phosphate + D-xylulose 5-phosphate</text>
        <dbReference type="Rhea" id="RHEA:10508"/>
        <dbReference type="ChEBI" id="CHEBI:57483"/>
        <dbReference type="ChEBI" id="CHEBI:57737"/>
        <dbReference type="ChEBI" id="CHEBI:58273"/>
        <dbReference type="ChEBI" id="CHEBI:59776"/>
        <dbReference type="EC" id="2.2.1.1"/>
    </reaction>
</comment>
<dbReference type="PANTHER" id="PTHR43522:SF2">
    <property type="entry name" value="TRANSKETOLASE 1-RELATED"/>
    <property type="match status" value="1"/>
</dbReference>
<evidence type="ECO:0000256" key="4">
    <source>
        <dbReference type="ARBA" id="ARBA00001946"/>
    </source>
</evidence>
<comment type="cofactor">
    <cofactor evidence="1">
        <name>Ca(2+)</name>
        <dbReference type="ChEBI" id="CHEBI:29108"/>
    </cofactor>
</comment>
<comment type="caution">
    <text evidence="16">The sequence shown here is derived from an EMBL/GenBank/DDBJ whole genome shotgun (WGS) entry which is preliminary data.</text>
</comment>
<reference evidence="16 17" key="1">
    <citation type="submission" date="2018-07" db="EMBL/GenBank/DDBJ databases">
        <title>Genomic Encyclopedia of Type Strains, Phase IV (KMG-IV): sequencing the most valuable type-strain genomes for metagenomic binning, comparative biology and taxonomic classification.</title>
        <authorList>
            <person name="Goeker M."/>
        </authorList>
    </citation>
    <scope>NUCLEOTIDE SEQUENCE [LARGE SCALE GENOMIC DNA]</scope>
    <source>
        <strain evidence="16 17">DSM 4134</strain>
    </source>
</reference>
<keyword evidence="13" id="KW-0786">Thiamine pyrophosphate</keyword>